<dbReference type="InterPro" id="IPR009045">
    <property type="entry name" value="Zn_M74/Hedgehog-like"/>
</dbReference>
<dbReference type="RefSeq" id="WP_125258776.1">
    <property type="nucleotide sequence ID" value="NZ_CP114280.1"/>
</dbReference>
<accession>A0ABY8G638</accession>
<protein>
    <submittedName>
        <fullName evidence="2">M15 family metallopeptidase</fullName>
    </submittedName>
</protein>
<feature type="domain" description="D-alanyl-D-alanine carboxypeptidase-like core" evidence="1">
    <location>
        <begin position="22"/>
        <end position="177"/>
    </location>
</feature>
<dbReference type="SUPFAM" id="SSF55166">
    <property type="entry name" value="Hedgehog/DD-peptidase"/>
    <property type="match status" value="1"/>
</dbReference>
<sequence length="228" mass="25589">MISTVCLTGKSDTHLVALTGSHRLQAEAASAFLAMQHAAGRDGFNLQPASSFRDFERQRSIWNGKFNGTRPLLDNNSQPIDALSLDEGARCRAILRWSALPGASRHHWGCDLDVYDPDRLPETASLQLEPWEYQPGGYFAGLNEWLTQHMAHFGFYRPFAQDNAGVAIEPWHLSYAPLAQEAQSLLTPECMMQAWQGEDIGGKPWLLAHLSYIFERFIVMDNAPSLMR</sequence>
<dbReference type="PANTHER" id="PTHR34385">
    <property type="entry name" value="D-ALANYL-D-ALANINE CARBOXYPEPTIDASE"/>
    <property type="match status" value="1"/>
</dbReference>
<proteinExistence type="predicted"/>
<gene>
    <name evidence="2" type="ORF">O1Q98_17630</name>
</gene>
<dbReference type="Pfam" id="PF02557">
    <property type="entry name" value="VanY"/>
    <property type="match status" value="1"/>
</dbReference>
<evidence type="ECO:0000259" key="1">
    <source>
        <dbReference type="Pfam" id="PF02557"/>
    </source>
</evidence>
<name>A0ABY8G638_9GAMM</name>
<dbReference type="InterPro" id="IPR003709">
    <property type="entry name" value="VanY-like_core_dom"/>
</dbReference>
<dbReference type="Proteomes" id="UP001219630">
    <property type="component" value="Chromosome"/>
</dbReference>
<dbReference type="InterPro" id="IPR052179">
    <property type="entry name" value="DD-CPase-like"/>
</dbReference>
<evidence type="ECO:0000313" key="3">
    <source>
        <dbReference type="Proteomes" id="UP001219630"/>
    </source>
</evidence>
<reference evidence="2 3" key="1">
    <citation type="submission" date="2022-12" db="EMBL/GenBank/DDBJ databases">
        <title>Complete genome sequencing of Dickeya lacustris type strain LMG30899.</title>
        <authorList>
            <person name="Dobhal S."/>
            <person name="Arizala D."/>
            <person name="Arif M."/>
        </authorList>
    </citation>
    <scope>NUCLEOTIDE SEQUENCE [LARGE SCALE GENOMIC DNA]</scope>
    <source>
        <strain evidence="2 3">LMG30899</strain>
    </source>
</reference>
<dbReference type="EMBL" id="CP114280">
    <property type="protein sequence ID" value="WFN55402.1"/>
    <property type="molecule type" value="Genomic_DNA"/>
</dbReference>
<dbReference type="CDD" id="cd14847">
    <property type="entry name" value="DD-carboxypeptidase_like"/>
    <property type="match status" value="1"/>
</dbReference>
<evidence type="ECO:0000313" key="2">
    <source>
        <dbReference type="EMBL" id="WFN55402.1"/>
    </source>
</evidence>
<organism evidence="2 3">
    <name type="scientific">Dickeya lacustris</name>
    <dbReference type="NCBI Taxonomy" id="2259638"/>
    <lineage>
        <taxon>Bacteria</taxon>
        <taxon>Pseudomonadati</taxon>
        <taxon>Pseudomonadota</taxon>
        <taxon>Gammaproteobacteria</taxon>
        <taxon>Enterobacterales</taxon>
        <taxon>Pectobacteriaceae</taxon>
        <taxon>Dickeya</taxon>
    </lineage>
</organism>
<dbReference type="PANTHER" id="PTHR34385:SF1">
    <property type="entry name" value="PEPTIDOGLYCAN L-ALANYL-D-GLUTAMATE ENDOPEPTIDASE CWLK"/>
    <property type="match status" value="1"/>
</dbReference>
<dbReference type="Gene3D" id="3.30.1380.10">
    <property type="match status" value="1"/>
</dbReference>
<keyword evidence="3" id="KW-1185">Reference proteome</keyword>